<dbReference type="AlphaFoldDB" id="A0A7K1Y807"/>
<dbReference type="PANTHER" id="PTHR39328:SF1">
    <property type="entry name" value="BLL2871 PROTEIN"/>
    <property type="match status" value="1"/>
</dbReference>
<dbReference type="SUPFAM" id="SSF48452">
    <property type="entry name" value="TPR-like"/>
    <property type="match status" value="1"/>
</dbReference>
<dbReference type="PANTHER" id="PTHR39328">
    <property type="entry name" value="BLL2871 PROTEIN"/>
    <property type="match status" value="1"/>
</dbReference>
<proteinExistence type="predicted"/>
<protein>
    <submittedName>
        <fullName evidence="2">DUF1028 domain-containing protein</fullName>
    </submittedName>
</protein>
<dbReference type="RefSeq" id="WP_160843916.1">
    <property type="nucleotide sequence ID" value="NZ_WVHT01000003.1"/>
</dbReference>
<dbReference type="InterPro" id="IPR010430">
    <property type="entry name" value="DUF1028"/>
</dbReference>
<dbReference type="EMBL" id="WVHT01000003">
    <property type="protein sequence ID" value="MXV50724.1"/>
    <property type="molecule type" value="Genomic_DNA"/>
</dbReference>
<keyword evidence="1" id="KW-0732">Signal</keyword>
<evidence type="ECO:0000256" key="1">
    <source>
        <dbReference type="SAM" id="SignalP"/>
    </source>
</evidence>
<evidence type="ECO:0000313" key="2">
    <source>
        <dbReference type="EMBL" id="MXV50724.1"/>
    </source>
</evidence>
<sequence>MKKLLILLILFSNIAAGQVYKTTEPLAHTFSIVARDPSTGEMAAAVQSHWFSVGTSVIWGRSGVGVVATQSFVNKSYGPLGLELMEQGKTPEEAVTELLKKDEGRDVRQVAFLNTSGQTAVHTGSKCIDFANDRHGANYSVQSNMMLTDKVCAAMENAFSLNDKLPLAERVLACLIAAQKAGGDIRGKQSAAMIVVSGALVKESWNDKLVDLRVDDNVDPIGELGRLLKLQRAYEHMNNGDLQVENGNMPKAMEEYTAAEKMFPQNLEMQYWHAITLANNKRVKEAAAMLKKVYAKDVNWRELTRRLPKVGQLTVSEQELKLLLQ</sequence>
<dbReference type="Gene3D" id="3.60.20.10">
    <property type="entry name" value="Glutamine Phosphoribosylpyrophosphate, subunit 1, domain 1"/>
    <property type="match status" value="1"/>
</dbReference>
<dbReference type="SUPFAM" id="SSF56235">
    <property type="entry name" value="N-terminal nucleophile aminohydrolases (Ntn hydrolases)"/>
    <property type="match status" value="1"/>
</dbReference>
<dbReference type="InterPro" id="IPR029055">
    <property type="entry name" value="Ntn_hydrolases_N"/>
</dbReference>
<dbReference type="Proteomes" id="UP000466586">
    <property type="component" value="Unassembled WGS sequence"/>
</dbReference>
<accession>A0A7K1Y807</accession>
<reference evidence="2 3" key="1">
    <citation type="submission" date="2019-11" db="EMBL/GenBank/DDBJ databases">
        <title>Pedobacter sp. HMF7647 Genome sequencing and assembly.</title>
        <authorList>
            <person name="Kang H."/>
            <person name="Kim H."/>
            <person name="Joh K."/>
        </authorList>
    </citation>
    <scope>NUCLEOTIDE SEQUENCE [LARGE SCALE GENOMIC DNA]</scope>
    <source>
        <strain evidence="2 3">HMF7647</strain>
    </source>
</reference>
<comment type="caution">
    <text evidence="2">The sequence shown here is derived from an EMBL/GenBank/DDBJ whole genome shotgun (WGS) entry which is preliminary data.</text>
</comment>
<evidence type="ECO:0000313" key="3">
    <source>
        <dbReference type="Proteomes" id="UP000466586"/>
    </source>
</evidence>
<gene>
    <name evidence="2" type="ORF">GS399_07035</name>
</gene>
<keyword evidence="3" id="KW-1185">Reference proteome</keyword>
<organism evidence="2 3">
    <name type="scientific">Hufsiella arboris</name>
    <dbReference type="NCBI Taxonomy" id="2695275"/>
    <lineage>
        <taxon>Bacteria</taxon>
        <taxon>Pseudomonadati</taxon>
        <taxon>Bacteroidota</taxon>
        <taxon>Sphingobacteriia</taxon>
        <taxon>Sphingobacteriales</taxon>
        <taxon>Sphingobacteriaceae</taxon>
        <taxon>Hufsiella</taxon>
    </lineage>
</organism>
<feature type="signal peptide" evidence="1">
    <location>
        <begin position="1"/>
        <end position="17"/>
    </location>
</feature>
<feature type="chain" id="PRO_5029811979" evidence="1">
    <location>
        <begin position="18"/>
        <end position="325"/>
    </location>
</feature>
<dbReference type="InterPro" id="IPR011990">
    <property type="entry name" value="TPR-like_helical_dom_sf"/>
</dbReference>
<dbReference type="Pfam" id="PF06267">
    <property type="entry name" value="DUF1028"/>
    <property type="match status" value="1"/>
</dbReference>
<name>A0A7K1Y807_9SPHI</name>